<dbReference type="EMBL" id="BGZK01000036">
    <property type="protein sequence ID" value="GBP09624.1"/>
    <property type="molecule type" value="Genomic_DNA"/>
</dbReference>
<feature type="region of interest" description="Disordered" evidence="1">
    <location>
        <begin position="1"/>
        <end position="37"/>
    </location>
</feature>
<evidence type="ECO:0000256" key="1">
    <source>
        <dbReference type="SAM" id="MobiDB-lite"/>
    </source>
</evidence>
<organism evidence="2 3">
    <name type="scientific">Eumeta variegata</name>
    <name type="common">Bagworm moth</name>
    <name type="synonym">Eumeta japonica</name>
    <dbReference type="NCBI Taxonomy" id="151549"/>
    <lineage>
        <taxon>Eukaryota</taxon>
        <taxon>Metazoa</taxon>
        <taxon>Ecdysozoa</taxon>
        <taxon>Arthropoda</taxon>
        <taxon>Hexapoda</taxon>
        <taxon>Insecta</taxon>
        <taxon>Pterygota</taxon>
        <taxon>Neoptera</taxon>
        <taxon>Endopterygota</taxon>
        <taxon>Lepidoptera</taxon>
        <taxon>Glossata</taxon>
        <taxon>Ditrysia</taxon>
        <taxon>Tineoidea</taxon>
        <taxon>Psychidae</taxon>
        <taxon>Oiketicinae</taxon>
        <taxon>Eumeta</taxon>
    </lineage>
</organism>
<name>A0A4C1T662_EUMVA</name>
<reference evidence="2 3" key="1">
    <citation type="journal article" date="2019" name="Commun. Biol.">
        <title>The bagworm genome reveals a unique fibroin gene that provides high tensile strength.</title>
        <authorList>
            <person name="Kono N."/>
            <person name="Nakamura H."/>
            <person name="Ohtoshi R."/>
            <person name="Tomita M."/>
            <person name="Numata K."/>
            <person name="Arakawa K."/>
        </authorList>
    </citation>
    <scope>NUCLEOTIDE SEQUENCE [LARGE SCALE GENOMIC DNA]</scope>
</reference>
<feature type="compositionally biased region" description="Basic and acidic residues" evidence="1">
    <location>
        <begin position="20"/>
        <end position="36"/>
    </location>
</feature>
<protein>
    <submittedName>
        <fullName evidence="2">Uncharacterized protein</fullName>
    </submittedName>
</protein>
<keyword evidence="3" id="KW-1185">Reference proteome</keyword>
<dbReference type="AlphaFoldDB" id="A0A4C1T662"/>
<accession>A0A4C1T662</accession>
<comment type="caution">
    <text evidence="2">The sequence shown here is derived from an EMBL/GenBank/DDBJ whole genome shotgun (WGS) entry which is preliminary data.</text>
</comment>
<proteinExistence type="predicted"/>
<evidence type="ECO:0000313" key="3">
    <source>
        <dbReference type="Proteomes" id="UP000299102"/>
    </source>
</evidence>
<dbReference type="Proteomes" id="UP000299102">
    <property type="component" value="Unassembled WGS sequence"/>
</dbReference>
<evidence type="ECO:0000313" key="2">
    <source>
        <dbReference type="EMBL" id="GBP09624.1"/>
    </source>
</evidence>
<sequence length="85" mass="9542">MLKLDRSVTRPRRPATARDGPPRGKSDAPDRRECQGRECVATHLGGRRSDVNPSAARRPPRARGFLEAYETSVGYYQITRCSIRS</sequence>
<gene>
    <name evidence="2" type="ORF">EVAR_76606_1</name>
</gene>